<sequence>MTGIIDGRGAAPARVRTPGVRFPTVVPLPSGGAV</sequence>
<gene>
    <name evidence="1" type="ORF">SAMN05216251_12218</name>
</gene>
<organism evidence="1 2">
    <name type="scientific">Actinacidiphila alni</name>
    <dbReference type="NCBI Taxonomy" id="380248"/>
    <lineage>
        <taxon>Bacteria</taxon>
        <taxon>Bacillati</taxon>
        <taxon>Actinomycetota</taxon>
        <taxon>Actinomycetes</taxon>
        <taxon>Kitasatosporales</taxon>
        <taxon>Streptomycetaceae</taxon>
        <taxon>Actinacidiphila</taxon>
    </lineage>
</organism>
<evidence type="ECO:0000313" key="2">
    <source>
        <dbReference type="Proteomes" id="UP000199323"/>
    </source>
</evidence>
<accession>A0A1I2KE79</accession>
<evidence type="ECO:0000313" key="1">
    <source>
        <dbReference type="EMBL" id="SFF63226.1"/>
    </source>
</evidence>
<protein>
    <submittedName>
        <fullName evidence="1">Uncharacterized protein</fullName>
    </submittedName>
</protein>
<name>A0A1I2KE79_9ACTN</name>
<keyword evidence="2" id="KW-1185">Reference proteome</keyword>
<dbReference type="Proteomes" id="UP000199323">
    <property type="component" value="Unassembled WGS sequence"/>
</dbReference>
<proteinExistence type="predicted"/>
<dbReference type="AlphaFoldDB" id="A0A1I2KE79"/>
<reference evidence="1 2" key="1">
    <citation type="submission" date="2016-10" db="EMBL/GenBank/DDBJ databases">
        <authorList>
            <person name="de Groot N.N."/>
        </authorList>
    </citation>
    <scope>NUCLEOTIDE SEQUENCE [LARGE SCALE GENOMIC DNA]</scope>
    <source>
        <strain evidence="1 2">CGMCC 4.3510</strain>
    </source>
</reference>
<dbReference type="EMBL" id="FONG01000022">
    <property type="protein sequence ID" value="SFF63226.1"/>
    <property type="molecule type" value="Genomic_DNA"/>
</dbReference>